<comment type="similarity">
    <text evidence="2 8">Belongs to the cytochrome P450 family.</text>
</comment>
<dbReference type="GO" id="GO:0004497">
    <property type="term" value="F:monooxygenase activity"/>
    <property type="evidence" value="ECO:0007669"/>
    <property type="project" value="UniProtKB-KW"/>
</dbReference>
<dbReference type="Proteomes" id="UP000176998">
    <property type="component" value="Unassembled WGS sequence"/>
</dbReference>
<dbReference type="InterPro" id="IPR050121">
    <property type="entry name" value="Cytochrome_P450_monoxygenase"/>
</dbReference>
<organism evidence="10 11">
    <name type="scientific">Colletotrichum orchidophilum</name>
    <dbReference type="NCBI Taxonomy" id="1209926"/>
    <lineage>
        <taxon>Eukaryota</taxon>
        <taxon>Fungi</taxon>
        <taxon>Dikarya</taxon>
        <taxon>Ascomycota</taxon>
        <taxon>Pezizomycotina</taxon>
        <taxon>Sordariomycetes</taxon>
        <taxon>Hypocreomycetidae</taxon>
        <taxon>Glomerellales</taxon>
        <taxon>Glomerellaceae</taxon>
        <taxon>Colletotrichum</taxon>
    </lineage>
</organism>
<dbReference type="Gene3D" id="1.10.630.10">
    <property type="entry name" value="Cytochrome P450"/>
    <property type="match status" value="1"/>
</dbReference>
<keyword evidence="3 7" id="KW-0349">Heme</keyword>
<dbReference type="InterPro" id="IPR036396">
    <property type="entry name" value="Cyt_P450_sf"/>
</dbReference>
<keyword evidence="5 8" id="KW-0560">Oxidoreductase</keyword>
<dbReference type="RefSeq" id="XP_022468628.1">
    <property type="nucleotide sequence ID" value="XM_022624844.1"/>
</dbReference>
<dbReference type="STRING" id="1209926.A0A1G4AQS8"/>
<evidence type="ECO:0000313" key="11">
    <source>
        <dbReference type="Proteomes" id="UP000176998"/>
    </source>
</evidence>
<keyword evidence="4 7" id="KW-0479">Metal-binding</keyword>
<proteinExistence type="inferred from homology"/>
<dbReference type="GO" id="GO:0016705">
    <property type="term" value="F:oxidoreductase activity, acting on paired donors, with incorporation or reduction of molecular oxygen"/>
    <property type="evidence" value="ECO:0007669"/>
    <property type="project" value="InterPro"/>
</dbReference>
<evidence type="ECO:0000256" key="3">
    <source>
        <dbReference type="ARBA" id="ARBA00022617"/>
    </source>
</evidence>
<feature type="transmembrane region" description="Helical" evidence="9">
    <location>
        <begin position="12"/>
        <end position="29"/>
    </location>
</feature>
<keyword evidence="8" id="KW-0503">Monooxygenase</keyword>
<dbReference type="PANTHER" id="PTHR24305:SF96">
    <property type="entry name" value="CYTOCHROME P450 MONOOXYGENASE STCB-RELATED"/>
    <property type="match status" value="1"/>
</dbReference>
<keyword evidence="9" id="KW-1133">Transmembrane helix</keyword>
<keyword evidence="11" id="KW-1185">Reference proteome</keyword>
<dbReference type="GO" id="GO:0020037">
    <property type="term" value="F:heme binding"/>
    <property type="evidence" value="ECO:0007669"/>
    <property type="project" value="InterPro"/>
</dbReference>
<dbReference type="CDD" id="cd11059">
    <property type="entry name" value="CYP_fungal"/>
    <property type="match status" value="1"/>
</dbReference>
<evidence type="ECO:0000256" key="5">
    <source>
        <dbReference type="ARBA" id="ARBA00023002"/>
    </source>
</evidence>
<gene>
    <name evidence="10" type="ORF">CORC01_13227</name>
</gene>
<dbReference type="PRINTS" id="PR00463">
    <property type="entry name" value="EP450I"/>
</dbReference>
<dbReference type="AlphaFoldDB" id="A0A1G4AQS8"/>
<accession>A0A1G4AQS8</accession>
<feature type="binding site" description="axial binding residue" evidence="7">
    <location>
        <position position="451"/>
    </location>
    <ligand>
        <name>heme</name>
        <dbReference type="ChEBI" id="CHEBI:30413"/>
    </ligand>
    <ligandPart>
        <name>Fe</name>
        <dbReference type="ChEBI" id="CHEBI:18248"/>
    </ligandPart>
</feature>
<evidence type="ECO:0000256" key="9">
    <source>
        <dbReference type="SAM" id="Phobius"/>
    </source>
</evidence>
<dbReference type="EMBL" id="MJBS01000184">
    <property type="protein sequence ID" value="OHE91455.1"/>
    <property type="molecule type" value="Genomic_DNA"/>
</dbReference>
<comment type="caution">
    <text evidence="10">The sequence shown here is derived from an EMBL/GenBank/DDBJ whole genome shotgun (WGS) entry which is preliminary data.</text>
</comment>
<comment type="cofactor">
    <cofactor evidence="1 7">
        <name>heme</name>
        <dbReference type="ChEBI" id="CHEBI:30413"/>
    </cofactor>
</comment>
<keyword evidence="6 7" id="KW-0408">Iron</keyword>
<evidence type="ECO:0000256" key="2">
    <source>
        <dbReference type="ARBA" id="ARBA00010617"/>
    </source>
</evidence>
<evidence type="ECO:0000256" key="1">
    <source>
        <dbReference type="ARBA" id="ARBA00001971"/>
    </source>
</evidence>
<dbReference type="PROSITE" id="PS00086">
    <property type="entry name" value="CYTOCHROME_P450"/>
    <property type="match status" value="1"/>
</dbReference>
<dbReference type="Pfam" id="PF00067">
    <property type="entry name" value="p450"/>
    <property type="match status" value="1"/>
</dbReference>
<dbReference type="InterPro" id="IPR017972">
    <property type="entry name" value="Cyt_P450_CS"/>
</dbReference>
<reference evidence="10 11" key="1">
    <citation type="submission" date="2016-09" db="EMBL/GenBank/DDBJ databases">
        <authorList>
            <person name="Capua I."/>
            <person name="De Benedictis P."/>
            <person name="Joannis T."/>
            <person name="Lombin L.H."/>
            <person name="Cattoli G."/>
        </authorList>
    </citation>
    <scope>NUCLEOTIDE SEQUENCE [LARGE SCALE GENOMIC DNA]</scope>
    <source>
        <strain evidence="10 11">IMI 309357</strain>
    </source>
</reference>
<dbReference type="GeneID" id="34566354"/>
<evidence type="ECO:0000256" key="4">
    <source>
        <dbReference type="ARBA" id="ARBA00022723"/>
    </source>
</evidence>
<dbReference type="OrthoDB" id="1470350at2759"/>
<evidence type="ECO:0000313" key="10">
    <source>
        <dbReference type="EMBL" id="OHE91455.1"/>
    </source>
</evidence>
<keyword evidence="9" id="KW-0472">Membrane</keyword>
<evidence type="ECO:0000256" key="7">
    <source>
        <dbReference type="PIRSR" id="PIRSR602401-1"/>
    </source>
</evidence>
<dbReference type="PRINTS" id="PR00385">
    <property type="entry name" value="P450"/>
</dbReference>
<sequence>MLFTDPTNGIRPAYAAIGFPLIIIIYVIHRAYTNPLRHIPGPWHTLLTRLPLKYHVLTGRRMYYVDALHAHHGPIVRISPHEVAVADPDGFSTIHRIGGGFLKAPWYEESNAPNGGETSIFAVRNPRKHAIRRKLLGRVFTKALLRKEWEGVVRENVEKAVRKIRGEAEGGGCSDVLKWFTMMATDIVAHLCFGESFKMLELGEKNDYMKMLELIMMQNITRYELPLLHFIRSLLSFFKSSTGVVDARAILDSYGYRALANLRQNSGRGRTLFAALLDALDADEPINDGEKDASANVKLTEEMVQRESRGIIIGGSDTTSVTLTYLVWAVLKRPGLRRKVEAEVASLSPDFDDDALEKLPLLNAVIEETLRLHSAVPGQLARSVPAGGATLGGYFIPGGVTVETQAYTLHRDPDVWPDPLRFDETRFLDHSTLTEQQKLLFSPWGAGSRICLGVELAKMEMRLAVAVLFRECKGLRIAPGMTNEMMGMKNFFMIRPVGRKCEVTLG</sequence>
<evidence type="ECO:0000256" key="6">
    <source>
        <dbReference type="ARBA" id="ARBA00023004"/>
    </source>
</evidence>
<dbReference type="SUPFAM" id="SSF48264">
    <property type="entry name" value="Cytochrome P450"/>
    <property type="match status" value="1"/>
</dbReference>
<dbReference type="PANTHER" id="PTHR24305">
    <property type="entry name" value="CYTOCHROME P450"/>
    <property type="match status" value="1"/>
</dbReference>
<dbReference type="InterPro" id="IPR002401">
    <property type="entry name" value="Cyt_P450_E_grp-I"/>
</dbReference>
<dbReference type="GO" id="GO:0005506">
    <property type="term" value="F:iron ion binding"/>
    <property type="evidence" value="ECO:0007669"/>
    <property type="project" value="InterPro"/>
</dbReference>
<dbReference type="InterPro" id="IPR001128">
    <property type="entry name" value="Cyt_P450"/>
</dbReference>
<keyword evidence="9" id="KW-0812">Transmembrane</keyword>
<evidence type="ECO:0000256" key="8">
    <source>
        <dbReference type="RuleBase" id="RU000461"/>
    </source>
</evidence>
<protein>
    <submittedName>
        <fullName evidence="10">TRI11 protein</fullName>
    </submittedName>
</protein>
<name>A0A1G4AQS8_9PEZI</name>